<dbReference type="EMBL" id="QTKU01000002">
    <property type="protein sequence ID" value="MBS8260678.1"/>
    <property type="molecule type" value="Genomic_DNA"/>
</dbReference>
<evidence type="ECO:0000313" key="6">
    <source>
        <dbReference type="Proteomes" id="UP000705379"/>
    </source>
</evidence>
<dbReference type="Gene3D" id="1.20.120.530">
    <property type="entry name" value="GntR ligand-binding domain-like"/>
    <property type="match status" value="1"/>
</dbReference>
<keyword evidence="2" id="KW-0238">DNA-binding</keyword>
<sequence>MNKDIQTTELDAQTASATQKAYLAIQRMIVVGEISAGEKLKIGTLTAKLGTGASPVREALSLLTSDQLVERIDHRGFRAAQTSRENFEEILGLRCALEDRALRQSIAAATNEWEERLVLSHHRMVRQPREDVEAFEALHKTFHMTLLDNCGSPILIRYCSQLYDLNIRYRYIAGQTVNYQSRDIGAEHQAILAAAVDRNADLAAERLINHYRQTGAFLNGFFSRMEPVDL</sequence>
<evidence type="ECO:0000256" key="1">
    <source>
        <dbReference type="ARBA" id="ARBA00023015"/>
    </source>
</evidence>
<gene>
    <name evidence="5" type="ORF">DYI23_10650</name>
</gene>
<proteinExistence type="predicted"/>
<feature type="domain" description="HTH gntR-type" evidence="4">
    <location>
        <begin position="15"/>
        <end position="82"/>
    </location>
</feature>
<dbReference type="SUPFAM" id="SSF46785">
    <property type="entry name" value="Winged helix' DNA-binding domain"/>
    <property type="match status" value="1"/>
</dbReference>
<dbReference type="Pfam" id="PF07729">
    <property type="entry name" value="FCD"/>
    <property type="match status" value="1"/>
</dbReference>
<comment type="caution">
    <text evidence="5">The sequence shown here is derived from an EMBL/GenBank/DDBJ whole genome shotgun (WGS) entry which is preliminary data.</text>
</comment>
<keyword evidence="1" id="KW-0805">Transcription regulation</keyword>
<protein>
    <submittedName>
        <fullName evidence="5">GntR family transcriptional regulator</fullName>
    </submittedName>
</protein>
<dbReference type="Gene3D" id="1.10.10.10">
    <property type="entry name" value="Winged helix-like DNA-binding domain superfamily/Winged helix DNA-binding domain"/>
    <property type="match status" value="1"/>
</dbReference>
<name>A0A944GSC4_9HYPH</name>
<dbReference type="GO" id="GO:0003700">
    <property type="term" value="F:DNA-binding transcription factor activity"/>
    <property type="evidence" value="ECO:0007669"/>
    <property type="project" value="InterPro"/>
</dbReference>
<dbReference type="Pfam" id="PF00392">
    <property type="entry name" value="GntR"/>
    <property type="match status" value="1"/>
</dbReference>
<dbReference type="PANTHER" id="PTHR43537:SF5">
    <property type="entry name" value="UXU OPERON TRANSCRIPTIONAL REGULATOR"/>
    <property type="match status" value="1"/>
</dbReference>
<organism evidence="5 6">
    <name type="scientific">Roseibium polysiphoniae</name>
    <dbReference type="NCBI Taxonomy" id="2571221"/>
    <lineage>
        <taxon>Bacteria</taxon>
        <taxon>Pseudomonadati</taxon>
        <taxon>Pseudomonadota</taxon>
        <taxon>Alphaproteobacteria</taxon>
        <taxon>Hyphomicrobiales</taxon>
        <taxon>Stappiaceae</taxon>
        <taxon>Roseibium</taxon>
    </lineage>
</organism>
<keyword evidence="3" id="KW-0804">Transcription</keyword>
<dbReference type="GO" id="GO:0003677">
    <property type="term" value="F:DNA binding"/>
    <property type="evidence" value="ECO:0007669"/>
    <property type="project" value="UniProtKB-KW"/>
</dbReference>
<dbReference type="InterPro" id="IPR036390">
    <property type="entry name" value="WH_DNA-bd_sf"/>
</dbReference>
<dbReference type="SMART" id="SM00345">
    <property type="entry name" value="HTH_GNTR"/>
    <property type="match status" value="1"/>
</dbReference>
<dbReference type="InterPro" id="IPR008920">
    <property type="entry name" value="TF_FadR/GntR_C"/>
</dbReference>
<evidence type="ECO:0000313" key="5">
    <source>
        <dbReference type="EMBL" id="MBS8260678.1"/>
    </source>
</evidence>
<evidence type="ECO:0000259" key="4">
    <source>
        <dbReference type="PROSITE" id="PS50949"/>
    </source>
</evidence>
<dbReference type="Proteomes" id="UP000705379">
    <property type="component" value="Unassembled WGS sequence"/>
</dbReference>
<reference evidence="5" key="1">
    <citation type="submission" date="2018-08" db="EMBL/GenBank/DDBJ databases">
        <authorList>
            <person name="Jin W."/>
            <person name="Wang H."/>
            <person name="Yang Y."/>
            <person name="Li M."/>
            <person name="Liu J."/>
        </authorList>
    </citation>
    <scope>NUCLEOTIDE SEQUENCE</scope>
    <source>
        <strain evidence="5">AESS21</strain>
    </source>
</reference>
<dbReference type="SUPFAM" id="SSF48008">
    <property type="entry name" value="GntR ligand-binding domain-like"/>
    <property type="match status" value="1"/>
</dbReference>
<evidence type="ECO:0000256" key="3">
    <source>
        <dbReference type="ARBA" id="ARBA00023163"/>
    </source>
</evidence>
<accession>A0A944GSC4</accession>
<dbReference type="InterPro" id="IPR011711">
    <property type="entry name" value="GntR_C"/>
</dbReference>
<dbReference type="AlphaFoldDB" id="A0A944GSC4"/>
<evidence type="ECO:0000256" key="2">
    <source>
        <dbReference type="ARBA" id="ARBA00023125"/>
    </source>
</evidence>
<dbReference type="InterPro" id="IPR000524">
    <property type="entry name" value="Tscrpt_reg_HTH_GntR"/>
</dbReference>
<dbReference type="PANTHER" id="PTHR43537">
    <property type="entry name" value="TRANSCRIPTIONAL REGULATOR, GNTR FAMILY"/>
    <property type="match status" value="1"/>
</dbReference>
<dbReference type="InterPro" id="IPR036388">
    <property type="entry name" value="WH-like_DNA-bd_sf"/>
</dbReference>
<reference evidence="5" key="2">
    <citation type="journal article" date="2021" name="Microorganisms">
        <title>Bacterial Dimethylsulfoniopropionate Biosynthesis in the East China Sea.</title>
        <authorList>
            <person name="Liu J."/>
            <person name="Zhang Y."/>
            <person name="Liu J."/>
            <person name="Zhong H."/>
            <person name="Williams B.T."/>
            <person name="Zheng Y."/>
            <person name="Curson A.R.J."/>
            <person name="Sun C."/>
            <person name="Sun H."/>
            <person name="Song D."/>
            <person name="Wagner Mackenzie B."/>
            <person name="Bermejo Martinez A."/>
            <person name="Todd J.D."/>
            <person name="Zhang X.H."/>
        </authorList>
    </citation>
    <scope>NUCLEOTIDE SEQUENCE</scope>
    <source>
        <strain evidence="5">AESS21</strain>
    </source>
</reference>
<dbReference type="RefSeq" id="WP_213216172.1">
    <property type="nucleotide sequence ID" value="NZ_QTKU01000002.1"/>
</dbReference>
<dbReference type="SMART" id="SM00895">
    <property type="entry name" value="FCD"/>
    <property type="match status" value="1"/>
</dbReference>
<dbReference type="PROSITE" id="PS50949">
    <property type="entry name" value="HTH_GNTR"/>
    <property type="match status" value="1"/>
</dbReference>